<name>A0A7T4R0I3_9GAMM</name>
<keyword evidence="4" id="KW-1185">Reference proteome</keyword>
<dbReference type="Proteomes" id="UP000596063">
    <property type="component" value="Chromosome"/>
</dbReference>
<proteinExistence type="predicted"/>
<evidence type="ECO:0000313" key="3">
    <source>
        <dbReference type="EMBL" id="QQD18180.1"/>
    </source>
</evidence>
<dbReference type="GO" id="GO:0032259">
    <property type="term" value="P:methylation"/>
    <property type="evidence" value="ECO:0007669"/>
    <property type="project" value="UniProtKB-KW"/>
</dbReference>
<gene>
    <name evidence="3" type="ORF">I6N98_17865</name>
</gene>
<accession>A0A7T4R0I3</accession>
<keyword evidence="3" id="KW-0808">Transferase</keyword>
<keyword evidence="2" id="KW-0812">Transmembrane</keyword>
<dbReference type="Pfam" id="PF04375">
    <property type="entry name" value="HemX"/>
    <property type="match status" value="1"/>
</dbReference>
<dbReference type="KEGG" id="snan:I6N98_17865"/>
<dbReference type="GO" id="GO:0008168">
    <property type="term" value="F:methyltransferase activity"/>
    <property type="evidence" value="ECO:0007669"/>
    <property type="project" value="UniProtKB-KW"/>
</dbReference>
<feature type="compositionally biased region" description="Basic and acidic residues" evidence="1">
    <location>
        <begin position="48"/>
        <end position="68"/>
    </location>
</feature>
<dbReference type="PANTHER" id="PTHR38043:SF1">
    <property type="entry name" value="PROTEIN HEMX"/>
    <property type="match status" value="1"/>
</dbReference>
<sequence>MSDDNQGSTHSQHSDSAATNVPATTASKKAEKADKKTATETAAPAGSEKSKGDTKSGAKKDDNKKDNTTKGMSLVGRLLLLLSLLIALAALALAGWMYREQYLIAEDDDLQSQLAPLHQQITDSHRALLDVQTAVASQREALAQLRSDTSQGLSDLAQRSQRMAAELEELRTVNRDDWLLAEAEYLLRLAIQRAQLSGDASSAAKLLASADAILRDLDDPALHGVRQQIAEDIAVLQTTADFDIEGRYLALAGLAKQAEGLTLYQPPSYQPEPVAATDSGWQDRLKNGFVRAWEKLRSYIRIRRHDQKFNVALAPEQEAVLRASLRMLFEQAQLALLAEQPALYRRSLEKAQSWIEDFYRLDDSAAGVVKEITVLIDAPVSAAMPDLSASLQGLKEYSQGRNWQREVSQ</sequence>
<evidence type="ECO:0000313" key="4">
    <source>
        <dbReference type="Proteomes" id="UP000596063"/>
    </source>
</evidence>
<feature type="compositionally biased region" description="Polar residues" evidence="1">
    <location>
        <begin position="1"/>
        <end position="21"/>
    </location>
</feature>
<reference evidence="3 4" key="1">
    <citation type="submission" date="2020-12" db="EMBL/GenBank/DDBJ databases">
        <authorList>
            <person name="Shan Y."/>
        </authorList>
    </citation>
    <scope>NUCLEOTIDE SEQUENCE [LARGE SCALE GENOMIC DNA]</scope>
    <source>
        <strain evidence="4">csc3.9</strain>
    </source>
</reference>
<organism evidence="3 4">
    <name type="scientific">Spongiibacter nanhainus</name>
    <dbReference type="NCBI Taxonomy" id="2794344"/>
    <lineage>
        <taxon>Bacteria</taxon>
        <taxon>Pseudomonadati</taxon>
        <taxon>Pseudomonadota</taxon>
        <taxon>Gammaproteobacteria</taxon>
        <taxon>Cellvibrionales</taxon>
        <taxon>Spongiibacteraceae</taxon>
        <taxon>Spongiibacter</taxon>
    </lineage>
</organism>
<dbReference type="RefSeq" id="WP_198569678.1">
    <property type="nucleotide sequence ID" value="NZ_CP066167.1"/>
</dbReference>
<feature type="region of interest" description="Disordered" evidence="1">
    <location>
        <begin position="1"/>
        <end position="69"/>
    </location>
</feature>
<keyword evidence="3" id="KW-0489">Methyltransferase</keyword>
<dbReference type="AlphaFoldDB" id="A0A7T4R0I3"/>
<dbReference type="EMBL" id="CP066167">
    <property type="protein sequence ID" value="QQD18180.1"/>
    <property type="molecule type" value="Genomic_DNA"/>
</dbReference>
<keyword evidence="2" id="KW-1133">Transmembrane helix</keyword>
<feature type="compositionally biased region" description="Basic and acidic residues" evidence="1">
    <location>
        <begin position="28"/>
        <end position="38"/>
    </location>
</feature>
<dbReference type="InterPro" id="IPR007470">
    <property type="entry name" value="HemX"/>
</dbReference>
<dbReference type="PANTHER" id="PTHR38043">
    <property type="entry name" value="PROTEIN HEMX"/>
    <property type="match status" value="1"/>
</dbReference>
<evidence type="ECO:0000256" key="2">
    <source>
        <dbReference type="SAM" id="Phobius"/>
    </source>
</evidence>
<feature type="transmembrane region" description="Helical" evidence="2">
    <location>
        <begin position="74"/>
        <end position="98"/>
    </location>
</feature>
<keyword evidence="2" id="KW-0472">Membrane</keyword>
<protein>
    <submittedName>
        <fullName evidence="3">Uroporphyrinogen-III C-methyltransferase</fullName>
    </submittedName>
</protein>
<evidence type="ECO:0000256" key="1">
    <source>
        <dbReference type="SAM" id="MobiDB-lite"/>
    </source>
</evidence>